<organism evidence="2 3">
    <name type="scientific">Mycolicibacterium hippocampi</name>
    <dbReference type="NCBI Taxonomy" id="659824"/>
    <lineage>
        <taxon>Bacteria</taxon>
        <taxon>Bacillati</taxon>
        <taxon>Actinomycetota</taxon>
        <taxon>Actinomycetes</taxon>
        <taxon>Mycobacteriales</taxon>
        <taxon>Mycobacteriaceae</taxon>
        <taxon>Mycolicibacterium</taxon>
    </lineage>
</organism>
<dbReference type="RefSeq" id="WP_178359002.1">
    <property type="nucleotide sequence ID" value="NZ_JABFYL010000025.1"/>
</dbReference>
<comment type="caution">
    <text evidence="2">The sequence shown here is derived from an EMBL/GenBank/DDBJ whole genome shotgun (WGS) entry which is preliminary data.</text>
</comment>
<protein>
    <submittedName>
        <fullName evidence="2">Uncharacterized protein</fullName>
    </submittedName>
</protein>
<proteinExistence type="predicted"/>
<dbReference type="EMBL" id="JABFYL010000025">
    <property type="protein sequence ID" value="NVN50654.1"/>
    <property type="molecule type" value="Genomic_DNA"/>
</dbReference>
<evidence type="ECO:0000313" key="3">
    <source>
        <dbReference type="Proteomes" id="UP000570517"/>
    </source>
</evidence>
<dbReference type="InterPro" id="IPR058630">
    <property type="entry name" value="T4_Y16D"/>
</dbReference>
<evidence type="ECO:0000256" key="1">
    <source>
        <dbReference type="SAM" id="MobiDB-lite"/>
    </source>
</evidence>
<name>A0A850PR88_9MYCO</name>
<dbReference type="Proteomes" id="UP000570517">
    <property type="component" value="Unassembled WGS sequence"/>
</dbReference>
<accession>A0A850PR88</accession>
<evidence type="ECO:0000313" key="2">
    <source>
        <dbReference type="EMBL" id="NVN50654.1"/>
    </source>
</evidence>
<dbReference type="Pfam" id="PF26092">
    <property type="entry name" value="T4_Y16D"/>
    <property type="match status" value="1"/>
</dbReference>
<gene>
    <name evidence="2" type="ORF">HLY00_3371</name>
</gene>
<sequence length="97" mass="10825">MEDPDVILVAGVRYPWGEVVTGRRHRNVYEAMALKGLISRDGCDEGFVGKTGTFYTREQATQVAIAARQAPRDLSGPLNSEHLWPLTPAEKNKWRDG</sequence>
<keyword evidence="3" id="KW-1185">Reference proteome</keyword>
<reference evidence="2 3" key="1">
    <citation type="submission" date="2020-05" db="EMBL/GenBank/DDBJ databases">
        <title>Draft genome sequence of Mycobacterium hippocampi DL, isolated from European seabass, Dicentrarchus labrax, reared in fish farms.</title>
        <authorList>
            <person name="Stathopoulou P."/>
            <person name="Asimakis E."/>
            <person name="Tzokas K."/>
            <person name="Batargias C."/>
            <person name="Tsiamis G."/>
        </authorList>
    </citation>
    <scope>NUCLEOTIDE SEQUENCE [LARGE SCALE GENOMIC DNA]</scope>
    <source>
        <strain evidence="2 3">DL</strain>
    </source>
</reference>
<dbReference type="AlphaFoldDB" id="A0A850PR88"/>
<feature type="region of interest" description="Disordered" evidence="1">
    <location>
        <begin position="76"/>
        <end position="97"/>
    </location>
</feature>